<feature type="region of interest" description="Disordered" evidence="1">
    <location>
        <begin position="207"/>
        <end position="261"/>
    </location>
</feature>
<keyword evidence="4" id="KW-1185">Reference proteome</keyword>
<evidence type="ECO:0000313" key="3">
    <source>
        <dbReference type="EMBL" id="MBM7472099.1"/>
    </source>
</evidence>
<evidence type="ECO:0000259" key="2">
    <source>
        <dbReference type="Pfam" id="PF11268"/>
    </source>
</evidence>
<dbReference type="EMBL" id="JAFBBU010000001">
    <property type="protein sequence ID" value="MBM7472099.1"/>
    <property type="molecule type" value="Genomic_DNA"/>
</dbReference>
<sequence>MQDLTVIGIENGALLVTSETGERYRVAIDEVLQSRLRQSTTTPTAGVKVSPREIQSQIRAGMSAEDVARATGATLEYVERFEGPVLAERLHIVSSALRVPVKIASSVDPLRSDPLSDDQASTFGDVIEERLAGLEAVDLRWASWKEEAGWIVKLTFTASTIDHDARWQFDVKRHTLVPLNSGAVTLSQQGEISDGLIPRLRVVDRSSVDRSAGGRDRADGTRHERDVRQSDGLSFDELDSALDSDPSTTRETATIGNMPATGASVAGVPAVLVEPTPFARSSSESSAAASAAAVNRAAERPAAHNETADLLEALRRRRGERESASFLVDASDDFDLVDAPDALEGETRPMARLSPFNGFSGKSAAATGVNPETGEIALDGLEVPTDDAPTNQTPPTATAASAGRKRASRTAMPSWDEIVFGARSDDDLG</sequence>
<feature type="domain" description="DUF3071" evidence="2">
    <location>
        <begin position="1"/>
        <end position="169"/>
    </location>
</feature>
<dbReference type="NCBIfam" id="NF040712">
    <property type="entry name" value="SepH"/>
    <property type="match status" value="1"/>
</dbReference>
<feature type="region of interest" description="Disordered" evidence="1">
    <location>
        <begin position="380"/>
        <end position="429"/>
    </location>
</feature>
<dbReference type="RefSeq" id="WP_205108567.1">
    <property type="nucleotide sequence ID" value="NZ_BAAAHT010000013.1"/>
</dbReference>
<comment type="caution">
    <text evidence="3">The sequence shown here is derived from an EMBL/GenBank/DDBJ whole genome shotgun (WGS) entry which is preliminary data.</text>
</comment>
<proteinExistence type="predicted"/>
<dbReference type="Pfam" id="PF11268">
    <property type="entry name" value="DUF3071"/>
    <property type="match status" value="1"/>
</dbReference>
<reference evidence="3 4" key="1">
    <citation type="submission" date="2021-01" db="EMBL/GenBank/DDBJ databases">
        <title>Sequencing the genomes of 1000 actinobacteria strains.</title>
        <authorList>
            <person name="Klenk H.-P."/>
        </authorList>
    </citation>
    <scope>NUCLEOTIDE SEQUENCE [LARGE SCALE GENOMIC DNA]</scope>
    <source>
        <strain evidence="3 4">DSM 13057</strain>
    </source>
</reference>
<organism evidence="3 4">
    <name type="scientific">Subtercola frigoramans</name>
    <dbReference type="NCBI Taxonomy" id="120298"/>
    <lineage>
        <taxon>Bacteria</taxon>
        <taxon>Bacillati</taxon>
        <taxon>Actinomycetota</taxon>
        <taxon>Actinomycetes</taxon>
        <taxon>Micrococcales</taxon>
        <taxon>Microbacteriaceae</taxon>
        <taxon>Subtercola</taxon>
    </lineage>
</organism>
<feature type="compositionally biased region" description="Polar residues" evidence="1">
    <location>
        <begin position="245"/>
        <end position="255"/>
    </location>
</feature>
<accession>A0ABS2L507</accession>
<feature type="compositionally biased region" description="Low complexity" evidence="1">
    <location>
        <begin position="386"/>
        <end position="402"/>
    </location>
</feature>
<name>A0ABS2L507_9MICO</name>
<feature type="compositionally biased region" description="Basic and acidic residues" evidence="1">
    <location>
        <begin position="207"/>
        <end position="229"/>
    </location>
</feature>
<dbReference type="InterPro" id="IPR047682">
    <property type="entry name" value="SepH-like"/>
</dbReference>
<protein>
    <submittedName>
        <fullName evidence="3">Transcriptional regulator with XRE-family HTH domain</fullName>
    </submittedName>
</protein>
<evidence type="ECO:0000256" key="1">
    <source>
        <dbReference type="SAM" id="MobiDB-lite"/>
    </source>
</evidence>
<dbReference type="InterPro" id="IPR021421">
    <property type="entry name" value="DUF3071"/>
</dbReference>
<evidence type="ECO:0000313" key="4">
    <source>
        <dbReference type="Proteomes" id="UP000776164"/>
    </source>
</evidence>
<gene>
    <name evidence="3" type="ORF">JOE66_001733</name>
</gene>
<dbReference type="Proteomes" id="UP000776164">
    <property type="component" value="Unassembled WGS sequence"/>
</dbReference>